<feature type="transmembrane region" description="Helical" evidence="6">
    <location>
        <begin position="42"/>
        <end position="66"/>
    </location>
</feature>
<feature type="transmembrane region" description="Helical" evidence="6">
    <location>
        <begin position="190"/>
        <end position="212"/>
    </location>
</feature>
<evidence type="ECO:0000259" key="7">
    <source>
        <dbReference type="PROSITE" id="PS50929"/>
    </source>
</evidence>
<dbReference type="CDD" id="cd18577">
    <property type="entry name" value="ABC_6TM_Pgp_ABCB1_D1_like"/>
    <property type="match status" value="1"/>
</dbReference>
<comment type="subcellular location">
    <subcellularLocation>
        <location evidence="1">Membrane</location>
        <topology evidence="1">Multi-pass membrane protein</topology>
    </subcellularLocation>
</comment>
<dbReference type="GO" id="GO:0140359">
    <property type="term" value="F:ABC-type transporter activity"/>
    <property type="evidence" value="ECO:0007669"/>
    <property type="project" value="InterPro"/>
</dbReference>
<evidence type="ECO:0000256" key="6">
    <source>
        <dbReference type="SAM" id="Phobius"/>
    </source>
</evidence>
<dbReference type="Gene3D" id="1.20.1560.10">
    <property type="entry name" value="ABC transporter type 1, transmembrane domain"/>
    <property type="match status" value="1"/>
</dbReference>
<evidence type="ECO:0000256" key="5">
    <source>
        <dbReference type="SAM" id="MobiDB-lite"/>
    </source>
</evidence>
<feature type="compositionally biased region" description="Basic and acidic residues" evidence="5">
    <location>
        <begin position="1"/>
        <end position="10"/>
    </location>
</feature>
<proteinExistence type="predicted"/>
<dbReference type="Pfam" id="PF00664">
    <property type="entry name" value="ABC_membrane"/>
    <property type="match status" value="1"/>
</dbReference>
<dbReference type="InterPro" id="IPR011527">
    <property type="entry name" value="ABC1_TM_dom"/>
</dbReference>
<dbReference type="PANTHER" id="PTHR24222:SF50">
    <property type="entry name" value="ABC TRANSPORTER B FAMILY MEMBER 9-LIKE ISOFORM X2"/>
    <property type="match status" value="1"/>
</dbReference>
<organism evidence="8 9">
    <name type="scientific">Acer saccharum</name>
    <name type="common">Sugar maple</name>
    <dbReference type="NCBI Taxonomy" id="4024"/>
    <lineage>
        <taxon>Eukaryota</taxon>
        <taxon>Viridiplantae</taxon>
        <taxon>Streptophyta</taxon>
        <taxon>Embryophyta</taxon>
        <taxon>Tracheophyta</taxon>
        <taxon>Spermatophyta</taxon>
        <taxon>Magnoliopsida</taxon>
        <taxon>eudicotyledons</taxon>
        <taxon>Gunneridae</taxon>
        <taxon>Pentapetalae</taxon>
        <taxon>rosids</taxon>
        <taxon>malvids</taxon>
        <taxon>Sapindales</taxon>
        <taxon>Sapindaceae</taxon>
        <taxon>Hippocastanoideae</taxon>
        <taxon>Acereae</taxon>
        <taxon>Acer</taxon>
    </lineage>
</organism>
<dbReference type="FunFam" id="3.40.50.300:FF:003496">
    <property type="entry name" value="Cullin-associated NEDD8-dissociated protein 1"/>
    <property type="match status" value="1"/>
</dbReference>
<evidence type="ECO:0000313" key="9">
    <source>
        <dbReference type="Proteomes" id="UP001168877"/>
    </source>
</evidence>
<name>A0AA39W7M3_ACESA</name>
<dbReference type="AlphaFoldDB" id="A0AA39W7M3"/>
<dbReference type="Gene3D" id="3.40.50.300">
    <property type="entry name" value="P-loop containing nucleotide triphosphate hydrolases"/>
    <property type="match status" value="1"/>
</dbReference>
<evidence type="ECO:0000313" key="8">
    <source>
        <dbReference type="EMBL" id="KAK0606238.1"/>
    </source>
</evidence>
<dbReference type="SUPFAM" id="SSF90123">
    <property type="entry name" value="ABC transporter transmembrane region"/>
    <property type="match status" value="1"/>
</dbReference>
<comment type="caution">
    <text evidence="8">The sequence shown here is derived from an EMBL/GenBank/DDBJ whole genome shotgun (WGS) entry which is preliminary data.</text>
</comment>
<sequence>MDTGEMKENQEAEQNGEENNKDDQNQKVSFYKLFTFADRLDVVMMIVGTLSAIMGGLAQPLMSVIFGEIVDSFGTATADNVVSVVSKASLKFVYLAIAAGIASFLQVSCWMSTGERQAARIRGLYLNTILRQDIAFFDTETTAGEVIGRMSGDTILIQEAMGEKVGKFIQLMSTFLGGFVIGFVKGWQLAIVLLGCIPLMAIAGGFMSLLMAKMSSRGQIAYAEAGNVVDQTVGGIRTVASFTGEKRATDNYNKKLEVAYAASVKQGLASGLGLGVVMLIVFSTYGLAIWYGSKLIIERGYNGGRVINVIMAILTGGMSLGQTSPCVNAFAAGKAAAYKMFETIKRKPKIDPYDNSGTTLENMEGKIEFKDVHFRYPARPDVQIFSGFSLHVPSGLTAALVGQSGSGKSTVISLLERFYDPDSGEVLIDGVNIKNLQLRWLRQNIGLVGQEPILFAASMKENIAYGKENATDDEIRRAIALANAAKFIDKLPQVYL</sequence>
<feature type="domain" description="ABC transmembrane type-1" evidence="7">
    <location>
        <begin position="46"/>
        <end position="332"/>
    </location>
</feature>
<dbReference type="InterPro" id="IPR003439">
    <property type="entry name" value="ABC_transporter-like_ATP-bd"/>
</dbReference>
<feature type="transmembrane region" description="Helical" evidence="6">
    <location>
        <begin position="92"/>
        <end position="112"/>
    </location>
</feature>
<reference evidence="8" key="2">
    <citation type="submission" date="2023-06" db="EMBL/GenBank/DDBJ databases">
        <authorList>
            <person name="Swenson N.G."/>
            <person name="Wegrzyn J.L."/>
            <person name="Mcevoy S.L."/>
        </authorList>
    </citation>
    <scope>NUCLEOTIDE SEQUENCE</scope>
    <source>
        <strain evidence="8">NS2018</strain>
        <tissue evidence="8">Leaf</tissue>
    </source>
</reference>
<keyword evidence="2 6" id="KW-0812">Transmembrane</keyword>
<dbReference type="InterPro" id="IPR039421">
    <property type="entry name" value="Type_1_exporter"/>
</dbReference>
<feature type="transmembrane region" description="Helical" evidence="6">
    <location>
        <begin position="272"/>
        <end position="292"/>
    </location>
</feature>
<gene>
    <name evidence="8" type="ORF">LWI29_035500</name>
</gene>
<dbReference type="EMBL" id="JAUESC010000002">
    <property type="protein sequence ID" value="KAK0606238.1"/>
    <property type="molecule type" value="Genomic_DNA"/>
</dbReference>
<evidence type="ECO:0000256" key="2">
    <source>
        <dbReference type="ARBA" id="ARBA00022692"/>
    </source>
</evidence>
<dbReference type="PANTHER" id="PTHR24222">
    <property type="entry name" value="ABC TRANSPORTER B FAMILY"/>
    <property type="match status" value="1"/>
</dbReference>
<feature type="region of interest" description="Disordered" evidence="5">
    <location>
        <begin position="1"/>
        <end position="22"/>
    </location>
</feature>
<dbReference type="GO" id="GO:0005524">
    <property type="term" value="F:ATP binding"/>
    <property type="evidence" value="ECO:0007669"/>
    <property type="project" value="InterPro"/>
</dbReference>
<dbReference type="GO" id="GO:0016887">
    <property type="term" value="F:ATP hydrolysis activity"/>
    <property type="evidence" value="ECO:0007669"/>
    <property type="project" value="InterPro"/>
</dbReference>
<keyword evidence="3 6" id="KW-1133">Transmembrane helix</keyword>
<evidence type="ECO:0000256" key="3">
    <source>
        <dbReference type="ARBA" id="ARBA00022989"/>
    </source>
</evidence>
<dbReference type="GO" id="GO:0005886">
    <property type="term" value="C:plasma membrane"/>
    <property type="evidence" value="ECO:0007669"/>
    <property type="project" value="TreeGrafter"/>
</dbReference>
<evidence type="ECO:0000256" key="4">
    <source>
        <dbReference type="ARBA" id="ARBA00023136"/>
    </source>
</evidence>
<keyword evidence="4 6" id="KW-0472">Membrane</keyword>
<accession>A0AA39W7M3</accession>
<evidence type="ECO:0000256" key="1">
    <source>
        <dbReference type="ARBA" id="ARBA00004141"/>
    </source>
</evidence>
<dbReference type="InterPro" id="IPR027417">
    <property type="entry name" value="P-loop_NTPase"/>
</dbReference>
<reference evidence="8" key="1">
    <citation type="journal article" date="2022" name="Plant J.">
        <title>Strategies of tolerance reflected in two North American maple genomes.</title>
        <authorList>
            <person name="McEvoy S.L."/>
            <person name="Sezen U.U."/>
            <person name="Trouern-Trend A."/>
            <person name="McMahon S.M."/>
            <person name="Schaberg P.G."/>
            <person name="Yang J."/>
            <person name="Wegrzyn J.L."/>
            <person name="Swenson N.G."/>
        </authorList>
    </citation>
    <scope>NUCLEOTIDE SEQUENCE</scope>
    <source>
        <strain evidence="8">NS2018</strain>
    </source>
</reference>
<protein>
    <recommendedName>
        <fullName evidence="7">ABC transmembrane type-1 domain-containing protein</fullName>
    </recommendedName>
</protein>
<dbReference type="SUPFAM" id="SSF52540">
    <property type="entry name" value="P-loop containing nucleoside triphosphate hydrolases"/>
    <property type="match status" value="1"/>
</dbReference>
<dbReference type="InterPro" id="IPR036640">
    <property type="entry name" value="ABC1_TM_sf"/>
</dbReference>
<feature type="transmembrane region" description="Helical" evidence="6">
    <location>
        <begin position="165"/>
        <end position="184"/>
    </location>
</feature>
<dbReference type="PROSITE" id="PS50929">
    <property type="entry name" value="ABC_TM1F"/>
    <property type="match status" value="1"/>
</dbReference>
<dbReference type="Pfam" id="PF00005">
    <property type="entry name" value="ABC_tran"/>
    <property type="match status" value="1"/>
</dbReference>
<dbReference type="FunFam" id="1.20.1560.10:FF:000044">
    <property type="entry name" value="ABC transporter B family member 9"/>
    <property type="match status" value="1"/>
</dbReference>
<keyword evidence="9" id="KW-1185">Reference proteome</keyword>
<dbReference type="Proteomes" id="UP001168877">
    <property type="component" value="Unassembled WGS sequence"/>
</dbReference>